<gene>
    <name evidence="1" type="ORF">GJA_2479</name>
</gene>
<evidence type="ECO:0000313" key="1">
    <source>
        <dbReference type="EMBL" id="CDG83110.1"/>
    </source>
</evidence>
<name>W0V688_9BURK</name>
<dbReference type="AlphaFoldDB" id="W0V688"/>
<evidence type="ECO:0000313" key="2">
    <source>
        <dbReference type="Proteomes" id="UP000027604"/>
    </source>
</evidence>
<organism evidence="1 2">
    <name type="scientific">Janthinobacterium agaricidamnosum NBRC 102515 = DSM 9628</name>
    <dbReference type="NCBI Taxonomy" id="1349767"/>
    <lineage>
        <taxon>Bacteria</taxon>
        <taxon>Pseudomonadati</taxon>
        <taxon>Pseudomonadota</taxon>
        <taxon>Betaproteobacteria</taxon>
        <taxon>Burkholderiales</taxon>
        <taxon>Oxalobacteraceae</taxon>
        <taxon>Janthinobacterium</taxon>
    </lineage>
</organism>
<keyword evidence="2" id="KW-1185">Reference proteome</keyword>
<dbReference type="EMBL" id="HG322949">
    <property type="protein sequence ID" value="CDG83110.1"/>
    <property type="molecule type" value="Genomic_DNA"/>
</dbReference>
<dbReference type="KEGG" id="jag:GJA_2479"/>
<protein>
    <submittedName>
        <fullName evidence="1">Uncharacterized protein</fullName>
    </submittedName>
</protein>
<reference evidence="1 2" key="1">
    <citation type="journal article" date="2015" name="Genome Announc.">
        <title>Genome Sequence of Mushroom Soft-Rot Pathogen Janthinobacterium agaricidamnosum.</title>
        <authorList>
            <person name="Graupner K."/>
            <person name="Lackner G."/>
            <person name="Hertweck C."/>
        </authorList>
    </citation>
    <scope>NUCLEOTIDE SEQUENCE [LARGE SCALE GENOMIC DNA]</scope>
    <source>
        <strain evidence="2">NBRC 102515 / DSM 9628</strain>
    </source>
</reference>
<sequence length="73" mass="8293">MTVVKLTGEVSDIRTFALQSIDEARSEARAWKERYAAIEAQRQKDLLLLETFRQQAYRHGASIPSSLSKDTLP</sequence>
<accession>W0V688</accession>
<dbReference type="HOGENOM" id="CLU_2699760_0_0_4"/>
<dbReference type="STRING" id="1349767.GJA_2479"/>
<dbReference type="Proteomes" id="UP000027604">
    <property type="component" value="Chromosome I"/>
</dbReference>
<proteinExistence type="predicted"/>